<keyword evidence="3" id="KW-0479">Metal-binding</keyword>
<dbReference type="PANTHER" id="PTHR43279">
    <property type="entry name" value="CATECHOL-2,3-DIOXYGENASE"/>
    <property type="match status" value="1"/>
</dbReference>
<dbReference type="RefSeq" id="WP_197719253.1">
    <property type="nucleotide sequence ID" value="NZ_CBCRWE010000059.1"/>
</dbReference>
<evidence type="ECO:0000256" key="1">
    <source>
        <dbReference type="ARBA" id="ARBA00001954"/>
    </source>
</evidence>
<dbReference type="InterPro" id="IPR000486">
    <property type="entry name" value="Xdiol_ring_cleave_dOase_1/2"/>
</dbReference>
<dbReference type="AlphaFoldDB" id="A0A3S5EM06"/>
<reference evidence="11 12" key="1">
    <citation type="submission" date="2018-12" db="EMBL/GenBank/DDBJ databases">
        <authorList>
            <consortium name="Pathogen Informatics"/>
        </authorList>
    </citation>
    <scope>NUCLEOTIDE SEQUENCE [LARGE SCALE GENOMIC DNA]</scope>
    <source>
        <strain evidence="11 12">NCTC11923</strain>
    </source>
</reference>
<feature type="region of interest" description="Disordered" evidence="9">
    <location>
        <begin position="1"/>
        <end position="28"/>
    </location>
</feature>
<evidence type="ECO:0000256" key="5">
    <source>
        <dbReference type="ARBA" id="ARBA00022964"/>
    </source>
</evidence>
<dbReference type="STRING" id="1278298.GCA_000428685_02007"/>
<dbReference type="GO" id="GO:0018577">
    <property type="term" value="F:catechol 2,3-dioxygenase activity"/>
    <property type="evidence" value="ECO:0007669"/>
    <property type="project" value="UniProtKB-EC"/>
</dbReference>
<dbReference type="InterPro" id="IPR029068">
    <property type="entry name" value="Glyas_Bleomycin-R_OHBP_Dase"/>
</dbReference>
<evidence type="ECO:0000256" key="9">
    <source>
        <dbReference type="SAM" id="MobiDB-lite"/>
    </source>
</evidence>
<keyword evidence="4 8" id="KW-0058">Aromatic hydrocarbons catabolism</keyword>
<dbReference type="EC" id="1.13.11.2" evidence="11"/>
<name>A0A3S5EM06_9ACTO</name>
<dbReference type="Pfam" id="PF00903">
    <property type="entry name" value="Glyoxalase"/>
    <property type="match status" value="2"/>
</dbReference>
<comment type="similarity">
    <text evidence="2 8">Belongs to the extradiol ring-cleavage dioxygenase family.</text>
</comment>
<dbReference type="InterPro" id="IPR004360">
    <property type="entry name" value="Glyas_Fos-R_dOase_dom"/>
</dbReference>
<evidence type="ECO:0000256" key="8">
    <source>
        <dbReference type="RuleBase" id="RU000683"/>
    </source>
</evidence>
<dbReference type="EMBL" id="LR134363">
    <property type="protein sequence ID" value="VEG73421.1"/>
    <property type="molecule type" value="Genomic_DNA"/>
</dbReference>
<evidence type="ECO:0000256" key="7">
    <source>
        <dbReference type="ARBA" id="ARBA00023004"/>
    </source>
</evidence>
<feature type="domain" description="VOC" evidence="10">
    <location>
        <begin position="32"/>
        <end position="149"/>
    </location>
</feature>
<dbReference type="InterPro" id="IPR037523">
    <property type="entry name" value="VOC_core"/>
</dbReference>
<proteinExistence type="inferred from homology"/>
<gene>
    <name evidence="11" type="primary">catE</name>
    <name evidence="11" type="ORF">NCTC11923_00026</name>
</gene>
<evidence type="ECO:0000256" key="2">
    <source>
        <dbReference type="ARBA" id="ARBA00008784"/>
    </source>
</evidence>
<evidence type="ECO:0000313" key="12">
    <source>
        <dbReference type="Proteomes" id="UP000276899"/>
    </source>
</evidence>
<dbReference type="GO" id="GO:0008198">
    <property type="term" value="F:ferrous iron binding"/>
    <property type="evidence" value="ECO:0007669"/>
    <property type="project" value="InterPro"/>
</dbReference>
<feature type="domain" description="VOC" evidence="10">
    <location>
        <begin position="214"/>
        <end position="332"/>
    </location>
</feature>
<dbReference type="Proteomes" id="UP000276899">
    <property type="component" value="Chromosome"/>
</dbReference>
<comment type="cofactor">
    <cofactor evidence="1 8">
        <name>Fe(2+)</name>
        <dbReference type="ChEBI" id="CHEBI:29033"/>
    </cofactor>
</comment>
<keyword evidence="7 8" id="KW-0408">Iron</keyword>
<keyword evidence="12" id="KW-1185">Reference proteome</keyword>
<evidence type="ECO:0000256" key="4">
    <source>
        <dbReference type="ARBA" id="ARBA00022797"/>
    </source>
</evidence>
<keyword evidence="5 8" id="KW-0223">Dioxygenase</keyword>
<protein>
    <submittedName>
        <fullName evidence="11">Catechol-2,3-dioxygenase</fullName>
        <ecNumber evidence="11">1.13.11.2</ecNumber>
    </submittedName>
</protein>
<evidence type="ECO:0000259" key="10">
    <source>
        <dbReference type="PROSITE" id="PS51819"/>
    </source>
</evidence>
<dbReference type="SUPFAM" id="SSF54593">
    <property type="entry name" value="Glyoxalase/Bleomycin resistance protein/Dihydroxybiphenyl dioxygenase"/>
    <property type="match status" value="2"/>
</dbReference>
<dbReference type="PANTHER" id="PTHR43279:SF1">
    <property type="entry name" value="CATECHOL-2,3-DIOXYGENASE"/>
    <property type="match status" value="1"/>
</dbReference>
<dbReference type="KEGG" id="asla:NCTC11923_00026"/>
<accession>A0A3S5EM06</accession>
<dbReference type="Gene3D" id="3.10.180.10">
    <property type="entry name" value="2,3-Dihydroxybiphenyl 1,2-Dioxygenase, domain 1"/>
    <property type="match status" value="2"/>
</dbReference>
<keyword evidence="6 8" id="KW-0560">Oxidoreductase</keyword>
<evidence type="ECO:0000313" key="11">
    <source>
        <dbReference type="EMBL" id="VEG73421.1"/>
    </source>
</evidence>
<organism evidence="11 12">
    <name type="scientific">Actinomyces slackii</name>
    <dbReference type="NCBI Taxonomy" id="52774"/>
    <lineage>
        <taxon>Bacteria</taxon>
        <taxon>Bacillati</taxon>
        <taxon>Actinomycetota</taxon>
        <taxon>Actinomycetes</taxon>
        <taxon>Actinomycetales</taxon>
        <taxon>Actinomycetaceae</taxon>
        <taxon>Actinomyces</taxon>
    </lineage>
</organism>
<evidence type="ECO:0000256" key="6">
    <source>
        <dbReference type="ARBA" id="ARBA00023002"/>
    </source>
</evidence>
<feature type="compositionally biased region" description="Polar residues" evidence="9">
    <location>
        <begin position="1"/>
        <end position="10"/>
    </location>
</feature>
<sequence length="332" mass="35698">MLAQSAQNGTRPAHRSATGAPGPETRLADATHMGAVELLVKDRRALEDFYVRGVGLTPLALQPGRTILGLGDRPVVVLVDAPGLEPSARGSAGLFHTAIVFDTPAELAASLVRMWVRHPELFEGPGDHLVSQAFYFHDPEGNGLELYWDRPRQTWEWIDGRVRMDTLSIDPNAFLAEHLGAEATRGAIDQARQALSIPAGREVDADDALAVRGQVGHVHLQVGDVEEARRFYVDALGFEITHELGSSALFVSAGGYHHHMAMNVWNSRGAGLRAPGLGLGSVDILVPTARDLAVAGERLRSHGVGVDDDGARLLVDDPWGNRLRLSASPSPK</sequence>
<evidence type="ECO:0000256" key="3">
    <source>
        <dbReference type="ARBA" id="ARBA00022723"/>
    </source>
</evidence>
<dbReference type="PROSITE" id="PS00082">
    <property type="entry name" value="EXTRADIOL_DIOXYGENAS"/>
    <property type="match status" value="1"/>
</dbReference>
<dbReference type="PROSITE" id="PS51819">
    <property type="entry name" value="VOC"/>
    <property type="match status" value="2"/>
</dbReference>